<dbReference type="InterPro" id="IPR036217">
    <property type="entry name" value="MethylDNA_cys_MeTrfase_DNAb"/>
</dbReference>
<dbReference type="Proteomes" id="UP000009222">
    <property type="component" value="Chromosome"/>
</dbReference>
<name>F5Y8S7_LEAAZ</name>
<dbReference type="Pfam" id="PF01035">
    <property type="entry name" value="DNA_binding_1"/>
    <property type="match status" value="1"/>
</dbReference>
<dbReference type="InParanoid" id="F5Y8S7"/>
<dbReference type="InterPro" id="IPR052520">
    <property type="entry name" value="ATL_DNA_repair"/>
</dbReference>
<keyword evidence="3" id="KW-0489">Methyltransferase</keyword>
<dbReference type="GO" id="GO:0032259">
    <property type="term" value="P:methylation"/>
    <property type="evidence" value="ECO:0007669"/>
    <property type="project" value="UniProtKB-KW"/>
</dbReference>
<dbReference type="eggNOG" id="COG3695">
    <property type="taxonomic scope" value="Bacteria"/>
</dbReference>
<reference evidence="4" key="1">
    <citation type="submission" date="2009-12" db="EMBL/GenBank/DDBJ databases">
        <title>Complete sequence of Treponema azotonutricium strain ZAS-9.</title>
        <authorList>
            <person name="Tetu S.G."/>
            <person name="Matson E."/>
            <person name="Ren Q."/>
            <person name="Seshadri R."/>
            <person name="Elbourne L."/>
            <person name="Hassan K.A."/>
            <person name="Durkin A."/>
            <person name="Radune D."/>
            <person name="Mohamoud Y."/>
            <person name="Shay R."/>
            <person name="Jin S."/>
            <person name="Zhang X."/>
            <person name="Lucey K."/>
            <person name="Ballor N.R."/>
            <person name="Ottesen E."/>
            <person name="Rosenthal R."/>
            <person name="Allen A."/>
            <person name="Leadbetter J.R."/>
            <person name="Paulsen I.T."/>
        </authorList>
    </citation>
    <scope>NUCLEOTIDE SEQUENCE [LARGE SCALE GENOMIC DNA]</scope>
    <source>
        <strain evidence="4">ATCC BAA-888 / DSM 13862 / ZAS-9</strain>
    </source>
</reference>
<keyword evidence="1" id="KW-0227">DNA damage</keyword>
<dbReference type="HOGENOM" id="CLU_000445_52_5_12"/>
<accession>F5Y8S7</accession>
<dbReference type="CDD" id="cd06445">
    <property type="entry name" value="ATase"/>
    <property type="match status" value="1"/>
</dbReference>
<dbReference type="RefSeq" id="WP_015709871.1">
    <property type="nucleotide sequence ID" value="NC_015577.1"/>
</dbReference>
<evidence type="ECO:0000256" key="1">
    <source>
        <dbReference type="ARBA" id="ARBA00022763"/>
    </source>
</evidence>
<evidence type="ECO:0000313" key="3">
    <source>
        <dbReference type="EMBL" id="AEF82810.1"/>
    </source>
</evidence>
<dbReference type="GO" id="GO:0006281">
    <property type="term" value="P:DNA repair"/>
    <property type="evidence" value="ECO:0007669"/>
    <property type="project" value="InterPro"/>
</dbReference>
<dbReference type="SUPFAM" id="SSF46767">
    <property type="entry name" value="Methylated DNA-protein cysteine methyltransferase, C-terminal domain"/>
    <property type="match status" value="1"/>
</dbReference>
<dbReference type="AlphaFoldDB" id="F5Y8S7"/>
<keyword evidence="4" id="KW-1185">Reference proteome</keyword>
<gene>
    <name evidence="3" type="ordered locus">TREAZ_2179</name>
</gene>
<dbReference type="EMBL" id="CP001841">
    <property type="protein sequence ID" value="AEF82810.1"/>
    <property type="molecule type" value="Genomic_DNA"/>
</dbReference>
<dbReference type="OrthoDB" id="9789813at2"/>
<dbReference type="KEGG" id="taz:TREAZ_2179"/>
<evidence type="ECO:0000313" key="4">
    <source>
        <dbReference type="Proteomes" id="UP000009222"/>
    </source>
</evidence>
<organism evidence="3 4">
    <name type="scientific">Leadbettera azotonutricia (strain ATCC BAA-888 / DSM 13862 / ZAS-9)</name>
    <name type="common">Treponema azotonutricium</name>
    <dbReference type="NCBI Taxonomy" id="545695"/>
    <lineage>
        <taxon>Bacteria</taxon>
        <taxon>Pseudomonadati</taxon>
        <taxon>Spirochaetota</taxon>
        <taxon>Spirochaetia</taxon>
        <taxon>Spirochaetales</taxon>
        <taxon>Breznakiellaceae</taxon>
        <taxon>Leadbettera</taxon>
    </lineage>
</organism>
<reference evidence="3 4" key="2">
    <citation type="journal article" date="2011" name="ISME J.">
        <title>RNA-seq reveals cooperative metabolic interactions between two termite-gut spirochete species in co-culture.</title>
        <authorList>
            <person name="Rosenthal A.Z."/>
            <person name="Matson E.G."/>
            <person name="Eldar A."/>
            <person name="Leadbetter J.R."/>
        </authorList>
    </citation>
    <scope>NUCLEOTIDE SEQUENCE [LARGE SCALE GENOMIC DNA]</scope>
    <source>
        <strain evidence="4">ATCC BAA-888 / DSM 13862 / ZAS-9</strain>
    </source>
</reference>
<sequence>MTESTRRIIEAIRAVPAGKVSCYRDVGIAAGLRNGARQVVRILHSMSESQHLPWQRIIRADGFIALESCAGREEQTALLRSEGVAVSKAGKVDMEKFGVKPA</sequence>
<keyword evidence="3" id="KW-0808">Transferase</keyword>
<dbReference type="InterPro" id="IPR036388">
    <property type="entry name" value="WH-like_DNA-bd_sf"/>
</dbReference>
<feature type="domain" description="Methylated-DNA-[protein]-cysteine S-methyltransferase DNA binding" evidence="2">
    <location>
        <begin position="5"/>
        <end position="84"/>
    </location>
</feature>
<dbReference type="InterPro" id="IPR014048">
    <property type="entry name" value="MethylDNA_cys_MeTrfase_DNA-bd"/>
</dbReference>
<dbReference type="PANTHER" id="PTHR42942:SF1">
    <property type="entry name" value="ALKYLTRANSFERASE-LIKE PROTEIN 1"/>
    <property type="match status" value="1"/>
</dbReference>
<protein>
    <submittedName>
        <fullName evidence="3">Methylated-DNA--[protein]-cysteine S-methyltransferase</fullName>
    </submittedName>
</protein>
<dbReference type="GO" id="GO:0008168">
    <property type="term" value="F:methyltransferase activity"/>
    <property type="evidence" value="ECO:0007669"/>
    <property type="project" value="UniProtKB-KW"/>
</dbReference>
<dbReference type="PANTHER" id="PTHR42942">
    <property type="entry name" value="6-O-METHYLGUANINE DNA METHYLTRANSFERASE"/>
    <property type="match status" value="1"/>
</dbReference>
<proteinExistence type="predicted"/>
<evidence type="ECO:0000259" key="2">
    <source>
        <dbReference type="Pfam" id="PF01035"/>
    </source>
</evidence>
<dbReference type="Gene3D" id="1.10.10.10">
    <property type="entry name" value="Winged helix-like DNA-binding domain superfamily/Winged helix DNA-binding domain"/>
    <property type="match status" value="1"/>
</dbReference>